<gene>
    <name evidence="2" type="ORF">APZ18_11095</name>
</gene>
<name>A0AAW3JRT5_9FIRM</name>
<evidence type="ECO:0000313" key="3">
    <source>
        <dbReference type="Proteomes" id="UP000050833"/>
    </source>
</evidence>
<dbReference type="AlphaFoldDB" id="A0AAW3JRT5"/>
<protein>
    <recommendedName>
        <fullName evidence="1">Metallo-beta-lactamase domain-containing protein</fullName>
    </recommendedName>
</protein>
<sequence length="239" mass="27389">MAADMRENSAEITKIQDVDNSNNKQFPTWKCVTDYFSYITPAIKPLSANVSVIEGEKYLWVYDVGSHENIPEMLAEISKQKGKKIKIILSHFHPDHIANVQHIKWESLYQGKNTYKYTHIGEIVESDINVDETDIKLRIFQMPSSHAKGSLALLVNNKYCLLGDALYPAHKGDKTVYNAGILKQQIDILKKMAAPYVLLSHREPFVQKKQAVISWLEKIYAMREKNEPWILMTGQNVPN</sequence>
<dbReference type="SMART" id="SM00849">
    <property type="entry name" value="Lactamase_B"/>
    <property type="match status" value="1"/>
</dbReference>
<keyword evidence="3" id="KW-1185">Reference proteome</keyword>
<dbReference type="EMBL" id="LLKB01000005">
    <property type="protein sequence ID" value="KQC85234.1"/>
    <property type="molecule type" value="Genomic_DNA"/>
</dbReference>
<dbReference type="InterPro" id="IPR036866">
    <property type="entry name" value="RibonucZ/Hydroxyglut_hydro"/>
</dbReference>
<dbReference type="RefSeq" id="WP_022013081.1">
    <property type="nucleotide sequence ID" value="NZ_LLKB01000005.1"/>
</dbReference>
<dbReference type="Gene3D" id="3.60.15.10">
    <property type="entry name" value="Ribonuclease Z/Hydroxyacylglutathione hydrolase-like"/>
    <property type="match status" value="1"/>
</dbReference>
<reference evidence="2 3" key="1">
    <citation type="submission" date="2015-10" db="EMBL/GenBank/DDBJ databases">
        <title>Butyribacter intestini gen. nov., sp. nov., a butyric acid-producing bacterium of the family Lachnospiraceae isolated from the human faeces.</title>
        <authorList>
            <person name="Zou Y."/>
            <person name="Xue W."/>
            <person name="Luo G."/>
            <person name="Lv M."/>
        </authorList>
    </citation>
    <scope>NUCLEOTIDE SEQUENCE [LARGE SCALE GENOMIC DNA]</scope>
    <source>
        <strain evidence="2 3">TF01-11</strain>
    </source>
</reference>
<evidence type="ECO:0000259" key="1">
    <source>
        <dbReference type="SMART" id="SM00849"/>
    </source>
</evidence>
<feature type="domain" description="Metallo-beta-lactamase" evidence="1">
    <location>
        <begin position="47"/>
        <end position="201"/>
    </location>
</feature>
<dbReference type="Pfam" id="PF00753">
    <property type="entry name" value="Lactamase_B"/>
    <property type="match status" value="1"/>
</dbReference>
<organism evidence="2 3">
    <name type="scientific">Butyribacter intestini</name>
    <dbReference type="NCBI Taxonomy" id="1703332"/>
    <lineage>
        <taxon>Bacteria</taxon>
        <taxon>Bacillati</taxon>
        <taxon>Bacillota</taxon>
        <taxon>Clostridia</taxon>
        <taxon>Lachnospirales</taxon>
        <taxon>Lachnospiraceae</taxon>
        <taxon>Butyribacter</taxon>
    </lineage>
</organism>
<dbReference type="InterPro" id="IPR001279">
    <property type="entry name" value="Metallo-B-lactamas"/>
</dbReference>
<proteinExistence type="predicted"/>
<evidence type="ECO:0000313" key="2">
    <source>
        <dbReference type="EMBL" id="KQC85234.1"/>
    </source>
</evidence>
<dbReference type="SUPFAM" id="SSF56281">
    <property type="entry name" value="Metallo-hydrolase/oxidoreductase"/>
    <property type="match status" value="1"/>
</dbReference>
<comment type="caution">
    <text evidence="2">The sequence shown here is derived from an EMBL/GenBank/DDBJ whole genome shotgun (WGS) entry which is preliminary data.</text>
</comment>
<dbReference type="Proteomes" id="UP000050833">
    <property type="component" value="Unassembled WGS sequence"/>
</dbReference>
<accession>A0AAW3JRT5</accession>